<accession>A0AAE4FU98</accession>
<proteinExistence type="predicted"/>
<feature type="domain" description="DUF4131" evidence="8">
    <location>
        <begin position="26"/>
        <end position="211"/>
    </location>
</feature>
<organism evidence="9 10">
    <name type="scientific">Pseudocalidococcus azoricus BACA0444</name>
    <dbReference type="NCBI Taxonomy" id="2918990"/>
    <lineage>
        <taxon>Bacteria</taxon>
        <taxon>Bacillati</taxon>
        <taxon>Cyanobacteriota</taxon>
        <taxon>Cyanophyceae</taxon>
        <taxon>Acaryochloridales</taxon>
        <taxon>Thermosynechococcaceae</taxon>
        <taxon>Pseudocalidococcus</taxon>
        <taxon>Pseudocalidococcus azoricus</taxon>
    </lineage>
</organism>
<comment type="caution">
    <text evidence="9">The sequence shown here is derived from an EMBL/GenBank/DDBJ whole genome shotgun (WGS) entry which is preliminary data.</text>
</comment>
<keyword evidence="5 6" id="KW-0472">Membrane</keyword>
<evidence type="ECO:0000313" key="10">
    <source>
        <dbReference type="Proteomes" id="UP001268256"/>
    </source>
</evidence>
<feature type="transmembrane region" description="Helical" evidence="6">
    <location>
        <begin position="343"/>
        <end position="360"/>
    </location>
</feature>
<dbReference type="PANTHER" id="PTHR30619:SF1">
    <property type="entry name" value="RECOMBINATION PROTEIN 2"/>
    <property type="match status" value="1"/>
</dbReference>
<feature type="transmembrane region" description="Helical" evidence="6">
    <location>
        <begin position="425"/>
        <end position="450"/>
    </location>
</feature>
<evidence type="ECO:0000313" key="9">
    <source>
        <dbReference type="EMBL" id="MDS3861519.1"/>
    </source>
</evidence>
<evidence type="ECO:0000256" key="6">
    <source>
        <dbReference type="SAM" id="Phobius"/>
    </source>
</evidence>
<feature type="transmembrane region" description="Helical" evidence="6">
    <location>
        <begin position="302"/>
        <end position="331"/>
    </location>
</feature>
<evidence type="ECO:0000256" key="4">
    <source>
        <dbReference type="ARBA" id="ARBA00022989"/>
    </source>
</evidence>
<keyword evidence="4 6" id="KW-1133">Transmembrane helix</keyword>
<keyword evidence="3 6" id="KW-0812">Transmembrane</keyword>
<sequence length="768" mass="83677">MPAQLYQADAILWGLAFIIGLYLGGSPWGWVIALVLGLLMSFCRNQAPIWPKFWRSLPPDRSWLIATGIALIAMAYMFLRTPTPGATDISRVVTRLTAMGGEPTVMVEGNVQTYPLPNRAGKLRFFLEAERYQHVPGRGGESLLQGRASGRLYVTIDAKDGADIRPGQTIAVTGFLYQPKAGGNQFYRAFNFQRQLQLEHTFAGLAGRQAKILKAGSPWGLWALRERIFMAQGEKLGAEQGPLLSAMLLGSRAVGVPFDIRDAFRRVGLSHAIAASGFHTSVILGVVMLLTRPLPKNRQLQVGGAALILFAALSGFAPSAVRAVLMGLAGLAALSGETKTQPASLLLAIAVGMLIVNPLWSEDLGFQLSFLATLGLIVSAPAIEARLSWLPGPMANLMAIPLAANIWVFPLSLAIFGVFPTYGLIVNVITTFLLSVVTVGSFISGLGAVLWPTLGGLLAWVMYYPIVILLWLVDFFGSLPYSLLALGALGWTQVFAIYGLILLVWLHPWWQKRWVLALGTSLSLVIVPFLLVQTNTFRVTVLDNTQTPIMVIQQPGGNVVINSGDLTSAGTSLGSFLAAQGINQIHWAIATTRQSQDQGGWADLAKITPIIRLSEVPTASSDPDYREMLTQLPTEKQSLRLDQEAQLGDVAIKLLRADPAVIQMQIKDKKWLLITEPPRSLGQSVWLRSANLPRPDVLWWWGRKFDPNLLDILQPQALVLTTAQLSSGVQDELKSRRIPFYWSGQDGAVQWQPSGKFLPNQSTGDSGL</sequence>
<feature type="transmembrane region" description="Helical" evidence="6">
    <location>
        <begin position="457"/>
        <end position="477"/>
    </location>
</feature>
<dbReference type="NCBIfam" id="TIGR00360">
    <property type="entry name" value="ComEC_N-term"/>
    <property type="match status" value="1"/>
</dbReference>
<evidence type="ECO:0000259" key="7">
    <source>
        <dbReference type="Pfam" id="PF03772"/>
    </source>
</evidence>
<protein>
    <submittedName>
        <fullName evidence="9">ComEC/Rec2 family competence protein</fullName>
    </submittedName>
</protein>
<dbReference type="EMBL" id="JAVMIP010000013">
    <property type="protein sequence ID" value="MDS3861519.1"/>
    <property type="molecule type" value="Genomic_DNA"/>
</dbReference>
<feature type="transmembrane region" description="Helical" evidence="6">
    <location>
        <begin position="483"/>
        <end position="506"/>
    </location>
</feature>
<feature type="transmembrane region" description="Helical" evidence="6">
    <location>
        <begin position="366"/>
        <end position="383"/>
    </location>
</feature>
<dbReference type="InterPro" id="IPR004477">
    <property type="entry name" value="ComEC_N"/>
</dbReference>
<evidence type="ECO:0000259" key="8">
    <source>
        <dbReference type="Pfam" id="PF13567"/>
    </source>
</evidence>
<keyword evidence="10" id="KW-1185">Reference proteome</keyword>
<comment type="subcellular location">
    <subcellularLocation>
        <location evidence="1">Cell membrane</location>
        <topology evidence="1">Multi-pass membrane protein</topology>
    </subcellularLocation>
</comment>
<dbReference type="InterPro" id="IPR052159">
    <property type="entry name" value="Competence_DNA_uptake"/>
</dbReference>
<dbReference type="InterPro" id="IPR025405">
    <property type="entry name" value="DUF4131"/>
</dbReference>
<feature type="transmembrane region" description="Helical" evidence="6">
    <location>
        <begin position="62"/>
        <end position="79"/>
    </location>
</feature>
<reference evidence="10" key="1">
    <citation type="submission" date="2023-07" db="EMBL/GenBank/DDBJ databases">
        <authorList>
            <person name="Luz R."/>
            <person name="Cordeiro R."/>
            <person name="Fonseca A."/>
            <person name="Goncalves V."/>
        </authorList>
    </citation>
    <scope>NUCLEOTIDE SEQUENCE [LARGE SCALE GENOMIC DNA]</scope>
    <source>
        <strain evidence="10">BACA0444</strain>
    </source>
</reference>
<dbReference type="Pfam" id="PF13567">
    <property type="entry name" value="DUF4131"/>
    <property type="match status" value="1"/>
</dbReference>
<evidence type="ECO:0000256" key="3">
    <source>
        <dbReference type="ARBA" id="ARBA00022692"/>
    </source>
</evidence>
<feature type="transmembrane region" description="Helical" evidence="6">
    <location>
        <begin position="269"/>
        <end position="290"/>
    </location>
</feature>
<feature type="transmembrane region" description="Helical" evidence="6">
    <location>
        <begin position="12"/>
        <end position="42"/>
    </location>
</feature>
<feature type="transmembrane region" description="Helical" evidence="6">
    <location>
        <begin position="513"/>
        <end position="532"/>
    </location>
</feature>
<dbReference type="AlphaFoldDB" id="A0AAE4FU98"/>
<dbReference type="Pfam" id="PF03772">
    <property type="entry name" value="Competence"/>
    <property type="match status" value="1"/>
</dbReference>
<feature type="domain" description="ComEC/Rec2-related protein" evidence="7">
    <location>
        <begin position="248"/>
        <end position="509"/>
    </location>
</feature>
<name>A0AAE4FU98_9CYAN</name>
<dbReference type="RefSeq" id="WP_322878760.1">
    <property type="nucleotide sequence ID" value="NZ_JAVMIP010000013.1"/>
</dbReference>
<dbReference type="PANTHER" id="PTHR30619">
    <property type="entry name" value="DNA INTERNALIZATION/COMPETENCE PROTEIN COMEC/REC2"/>
    <property type="match status" value="1"/>
</dbReference>
<dbReference type="GO" id="GO:0005886">
    <property type="term" value="C:plasma membrane"/>
    <property type="evidence" value="ECO:0007669"/>
    <property type="project" value="UniProtKB-SubCell"/>
</dbReference>
<dbReference type="Proteomes" id="UP001268256">
    <property type="component" value="Unassembled WGS sequence"/>
</dbReference>
<keyword evidence="2" id="KW-1003">Cell membrane</keyword>
<gene>
    <name evidence="9" type="ORF">RIF25_11950</name>
</gene>
<evidence type="ECO:0000256" key="2">
    <source>
        <dbReference type="ARBA" id="ARBA00022475"/>
    </source>
</evidence>
<evidence type="ECO:0000256" key="5">
    <source>
        <dbReference type="ARBA" id="ARBA00023136"/>
    </source>
</evidence>
<evidence type="ECO:0000256" key="1">
    <source>
        <dbReference type="ARBA" id="ARBA00004651"/>
    </source>
</evidence>
<feature type="transmembrane region" description="Helical" evidence="6">
    <location>
        <begin position="395"/>
        <end position="419"/>
    </location>
</feature>